<evidence type="ECO:0008006" key="6">
    <source>
        <dbReference type="Google" id="ProtNLM"/>
    </source>
</evidence>
<sequence length="266" mass="30438">MKKIRAPMAYSESSTNWVAYPESTHSRRHFALRFRRRRAAATFLVAEQCARTAGAMSKLQSDALREAISQITSESREKQRKFVETIELQIGLKNYDPQKDKRFSGSVKLPHIPRPKMKVCMLGDAQHVEEAEKMGLDYMDVEALKKMNKNKKLVKKLAKKYHAFLASEAIIKQIPRLLGPGKFPTLVTHQESLESKVNETKATVKFQLKKVLCMGVAVGNCAMEEKQIFQNVQMSVNFLVSLLKKNWQNVRCLYLKSTMGKVIRVF</sequence>
<dbReference type="SUPFAM" id="SSF56808">
    <property type="entry name" value="Ribosomal protein L1"/>
    <property type="match status" value="1"/>
</dbReference>
<comment type="similarity">
    <text evidence="1">Belongs to the universal ribosomal protein uL1 family.</text>
</comment>
<dbReference type="FunFam" id="3.30.190.20:FF:000009">
    <property type="entry name" value="Ribosomal protein L10a"/>
    <property type="match status" value="1"/>
</dbReference>
<dbReference type="InterPro" id="IPR002143">
    <property type="entry name" value="Ribosomal_uL1"/>
</dbReference>
<keyword evidence="2" id="KW-0689">Ribosomal protein</keyword>
<evidence type="ECO:0000313" key="4">
    <source>
        <dbReference type="EnsemblPlants" id="ORUFI01G41350.2"/>
    </source>
</evidence>
<organism evidence="4 5">
    <name type="scientific">Oryza rufipogon</name>
    <name type="common">Brownbeard rice</name>
    <name type="synonym">Asian wild rice</name>
    <dbReference type="NCBI Taxonomy" id="4529"/>
    <lineage>
        <taxon>Eukaryota</taxon>
        <taxon>Viridiplantae</taxon>
        <taxon>Streptophyta</taxon>
        <taxon>Embryophyta</taxon>
        <taxon>Tracheophyta</taxon>
        <taxon>Spermatophyta</taxon>
        <taxon>Magnoliopsida</taxon>
        <taxon>Liliopsida</taxon>
        <taxon>Poales</taxon>
        <taxon>Poaceae</taxon>
        <taxon>BOP clade</taxon>
        <taxon>Oryzoideae</taxon>
        <taxon>Oryzeae</taxon>
        <taxon>Oryzinae</taxon>
        <taxon>Oryza</taxon>
    </lineage>
</organism>
<dbReference type="GO" id="GO:0006412">
    <property type="term" value="P:translation"/>
    <property type="evidence" value="ECO:0007669"/>
    <property type="project" value="InterPro"/>
</dbReference>
<dbReference type="EnsemblPlants" id="ORUFI01G41350.2">
    <property type="protein sequence ID" value="ORUFI01G41350.2"/>
    <property type="gene ID" value="ORUFI01G41350"/>
</dbReference>
<dbReference type="GO" id="GO:0003735">
    <property type="term" value="F:structural constituent of ribosome"/>
    <property type="evidence" value="ECO:0007669"/>
    <property type="project" value="InterPro"/>
</dbReference>
<dbReference type="PIRSF" id="PIRSF002155">
    <property type="entry name" value="Ribosomal_L1"/>
    <property type="match status" value="1"/>
</dbReference>
<dbReference type="Pfam" id="PF00687">
    <property type="entry name" value="Ribosomal_L1"/>
    <property type="match status" value="1"/>
</dbReference>
<reference evidence="5" key="1">
    <citation type="submission" date="2013-06" db="EMBL/GenBank/DDBJ databases">
        <authorList>
            <person name="Zhao Q."/>
        </authorList>
    </citation>
    <scope>NUCLEOTIDE SEQUENCE</scope>
    <source>
        <strain evidence="5">cv. W1943</strain>
    </source>
</reference>
<accession>A0A0E0N5B9</accession>
<proteinExistence type="inferred from homology"/>
<dbReference type="GO" id="GO:0015934">
    <property type="term" value="C:large ribosomal subunit"/>
    <property type="evidence" value="ECO:0007669"/>
    <property type="project" value="InterPro"/>
</dbReference>
<dbReference type="Gene3D" id="3.30.190.20">
    <property type="match status" value="2"/>
</dbReference>
<dbReference type="InterPro" id="IPR023674">
    <property type="entry name" value="Ribosomal_uL1-like"/>
</dbReference>
<name>A0A0E0N5B9_ORYRU</name>
<dbReference type="PANTHER" id="PTHR23105">
    <property type="entry name" value="RIBOSOMAL PROTEIN L7AE FAMILY MEMBER"/>
    <property type="match status" value="1"/>
</dbReference>
<reference evidence="4" key="2">
    <citation type="submission" date="2015-06" db="UniProtKB">
        <authorList>
            <consortium name="EnsemblPlants"/>
        </authorList>
    </citation>
    <scope>IDENTIFICATION</scope>
</reference>
<evidence type="ECO:0000256" key="3">
    <source>
        <dbReference type="ARBA" id="ARBA00023274"/>
    </source>
</evidence>
<dbReference type="FunFam" id="3.30.190.20:FF:000006">
    <property type="entry name" value="Ribosomal protein"/>
    <property type="match status" value="1"/>
</dbReference>
<evidence type="ECO:0000256" key="2">
    <source>
        <dbReference type="ARBA" id="ARBA00022980"/>
    </source>
</evidence>
<dbReference type="Proteomes" id="UP000008022">
    <property type="component" value="Unassembled WGS sequence"/>
</dbReference>
<evidence type="ECO:0000313" key="5">
    <source>
        <dbReference type="Proteomes" id="UP000008022"/>
    </source>
</evidence>
<evidence type="ECO:0000256" key="1">
    <source>
        <dbReference type="ARBA" id="ARBA00010531"/>
    </source>
</evidence>
<dbReference type="AlphaFoldDB" id="A0A0E0N5B9"/>
<dbReference type="CDD" id="cd00403">
    <property type="entry name" value="Ribosomal_L1"/>
    <property type="match status" value="1"/>
</dbReference>
<dbReference type="InterPro" id="IPR028364">
    <property type="entry name" value="Ribosomal_uL1/biogenesis"/>
</dbReference>
<keyword evidence="3" id="KW-0687">Ribonucleoprotein</keyword>
<keyword evidence="5" id="KW-1185">Reference proteome</keyword>
<protein>
    <recommendedName>
        <fullName evidence="6">Ribosomal protein</fullName>
    </recommendedName>
</protein>
<dbReference type="GO" id="GO:0003723">
    <property type="term" value="F:RNA binding"/>
    <property type="evidence" value="ECO:0007669"/>
    <property type="project" value="InterPro"/>
</dbReference>
<dbReference type="InterPro" id="IPR050257">
    <property type="entry name" value="eL8/uL1-like"/>
</dbReference>
<dbReference type="Gramene" id="ORUFI01G41350.2">
    <property type="protein sequence ID" value="ORUFI01G41350.2"/>
    <property type="gene ID" value="ORUFI01G41350"/>
</dbReference>